<comment type="caution">
    <text evidence="9">The sequence shown here is derived from an EMBL/GenBank/DDBJ whole genome shotgun (WGS) entry which is preliminary data.</text>
</comment>
<feature type="transmembrane region" description="Helical" evidence="7">
    <location>
        <begin position="348"/>
        <end position="367"/>
    </location>
</feature>
<feature type="domain" description="Major facilitator superfamily (MFS) profile" evidence="8">
    <location>
        <begin position="1"/>
        <end position="409"/>
    </location>
</feature>
<feature type="transmembrane region" description="Helical" evidence="7">
    <location>
        <begin position="134"/>
        <end position="156"/>
    </location>
</feature>
<dbReference type="Proteomes" id="UP000003374">
    <property type="component" value="Unassembled WGS sequence"/>
</dbReference>
<feature type="transmembrane region" description="Helical" evidence="7">
    <location>
        <begin position="295"/>
        <end position="314"/>
    </location>
</feature>
<dbReference type="InterPro" id="IPR011701">
    <property type="entry name" value="MFS"/>
</dbReference>
<dbReference type="Pfam" id="PF07690">
    <property type="entry name" value="MFS_1"/>
    <property type="match status" value="1"/>
</dbReference>
<feature type="transmembrane region" description="Helical" evidence="7">
    <location>
        <begin position="259"/>
        <end position="283"/>
    </location>
</feature>
<dbReference type="HOGENOM" id="CLU_001265_14_0_6"/>
<feature type="transmembrane region" description="Helical" evidence="7">
    <location>
        <begin position="64"/>
        <end position="86"/>
    </location>
</feature>
<name>A4BTM3_9GAMM</name>
<feature type="transmembrane region" description="Helical" evidence="7">
    <location>
        <begin position="98"/>
        <end position="122"/>
    </location>
</feature>
<evidence type="ECO:0000256" key="5">
    <source>
        <dbReference type="ARBA" id="ARBA00023063"/>
    </source>
</evidence>
<keyword evidence="4 7" id="KW-1133">Transmembrane helix</keyword>
<dbReference type="eggNOG" id="COG2223">
    <property type="taxonomic scope" value="Bacteria"/>
</dbReference>
<keyword evidence="6 7" id="KW-0472">Membrane</keyword>
<dbReference type="Gene3D" id="1.20.1250.20">
    <property type="entry name" value="MFS general substrate transporter like domains"/>
    <property type="match status" value="2"/>
</dbReference>
<organism evidence="9 10">
    <name type="scientific">Nitrococcus mobilis Nb-231</name>
    <dbReference type="NCBI Taxonomy" id="314278"/>
    <lineage>
        <taxon>Bacteria</taxon>
        <taxon>Pseudomonadati</taxon>
        <taxon>Pseudomonadota</taxon>
        <taxon>Gammaproteobacteria</taxon>
        <taxon>Chromatiales</taxon>
        <taxon>Ectothiorhodospiraceae</taxon>
        <taxon>Nitrococcus</taxon>
    </lineage>
</organism>
<dbReference type="PANTHER" id="PTHR23515">
    <property type="entry name" value="HIGH-AFFINITY NITRATE TRANSPORTER 2.3"/>
    <property type="match status" value="1"/>
</dbReference>
<evidence type="ECO:0000256" key="7">
    <source>
        <dbReference type="SAM" id="Phobius"/>
    </source>
</evidence>
<dbReference type="EMBL" id="AAOF01000014">
    <property type="protein sequence ID" value="EAR20979.1"/>
    <property type="molecule type" value="Genomic_DNA"/>
</dbReference>
<reference evidence="9 10" key="1">
    <citation type="submission" date="2006-02" db="EMBL/GenBank/DDBJ databases">
        <authorList>
            <person name="Waterbury J."/>
            <person name="Ferriera S."/>
            <person name="Johnson J."/>
            <person name="Kravitz S."/>
            <person name="Halpern A."/>
            <person name="Remington K."/>
            <person name="Beeson K."/>
            <person name="Tran B."/>
            <person name="Rogers Y.-H."/>
            <person name="Friedman R."/>
            <person name="Venter J.C."/>
        </authorList>
    </citation>
    <scope>NUCLEOTIDE SEQUENCE [LARGE SCALE GENOMIC DNA]</scope>
    <source>
        <strain evidence="9 10">Nb-231</strain>
    </source>
</reference>
<gene>
    <name evidence="9" type="ORF">NB231_00300</name>
</gene>
<keyword evidence="3 7" id="KW-0812">Transmembrane</keyword>
<keyword evidence="5" id="KW-0534">Nitrate assimilation</keyword>
<evidence type="ECO:0000256" key="3">
    <source>
        <dbReference type="ARBA" id="ARBA00022692"/>
    </source>
</evidence>
<evidence type="ECO:0000256" key="1">
    <source>
        <dbReference type="ARBA" id="ARBA00004141"/>
    </source>
</evidence>
<evidence type="ECO:0000259" key="8">
    <source>
        <dbReference type="PROSITE" id="PS50850"/>
    </source>
</evidence>
<feature type="transmembrane region" description="Helical" evidence="7">
    <location>
        <begin position="162"/>
        <end position="180"/>
    </location>
</feature>
<dbReference type="AlphaFoldDB" id="A4BTM3"/>
<dbReference type="InterPro" id="IPR044772">
    <property type="entry name" value="NO3_transporter"/>
</dbReference>
<dbReference type="InterPro" id="IPR020846">
    <property type="entry name" value="MFS_dom"/>
</dbReference>
<dbReference type="GO" id="GO:0015112">
    <property type="term" value="F:nitrate transmembrane transporter activity"/>
    <property type="evidence" value="ECO:0007669"/>
    <property type="project" value="InterPro"/>
</dbReference>
<evidence type="ECO:0000313" key="10">
    <source>
        <dbReference type="Proteomes" id="UP000003374"/>
    </source>
</evidence>
<dbReference type="InterPro" id="IPR036259">
    <property type="entry name" value="MFS_trans_sf"/>
</dbReference>
<comment type="similarity">
    <text evidence="2">Belongs to the major facilitator superfamily. Nitrate/nitrite porter (TC 2.A.1.8) family.</text>
</comment>
<dbReference type="GO" id="GO:0016020">
    <property type="term" value="C:membrane"/>
    <property type="evidence" value="ECO:0007669"/>
    <property type="project" value="UniProtKB-SubCell"/>
</dbReference>
<dbReference type="PROSITE" id="PS50850">
    <property type="entry name" value="MFS"/>
    <property type="match status" value="1"/>
</dbReference>
<proteinExistence type="inferred from homology"/>
<dbReference type="SUPFAM" id="SSF103473">
    <property type="entry name" value="MFS general substrate transporter"/>
    <property type="match status" value="1"/>
</dbReference>
<dbReference type="GO" id="GO:0042128">
    <property type="term" value="P:nitrate assimilation"/>
    <property type="evidence" value="ECO:0007669"/>
    <property type="project" value="UniProtKB-KW"/>
</dbReference>
<feature type="transmembrane region" description="Helical" evidence="7">
    <location>
        <begin position="29"/>
        <end position="52"/>
    </location>
</feature>
<sequence>MGTWGFFIGFAAVSLYGPAAKYFQEQMQLSGVALGMLLAAPQLTGSLFRIPFGAWVDRVGGRAPMLTLLGLSLLGMWGLVFILYAVPEITARHYPLVVFFGFLSGFGVASFSVGIPQVSYWYPQRRQGTALGTYGGLGNLAPGLFTLALPFAIAGWGLAGSYLAWFLFLLIGTLVYAIWARDAYYFQLRKQGASPEASRKIAAAHGQELFPRETVWQAIIAAAEEPRTWGLVALYFTSFGGFLALTVWFPIYWANLHQMSILTAGLLGGVGFSLLAAVIRIYGGVLSERFGGERTALLAFSVVLVGALLLTFIVDFRINLLGEILIGLGMGVGNAAVFKMVPKYVPEAVGGASGLVGGLGAFGGFLIPPELGATVDALGKAGYAGGFFAYVVLAIMAIGVCWYFIRLDAKARG</sequence>
<evidence type="ECO:0000256" key="4">
    <source>
        <dbReference type="ARBA" id="ARBA00022989"/>
    </source>
</evidence>
<evidence type="ECO:0000256" key="2">
    <source>
        <dbReference type="ARBA" id="ARBA00008432"/>
    </source>
</evidence>
<comment type="subcellular location">
    <subcellularLocation>
        <location evidence="1">Membrane</location>
        <topology evidence="1">Multi-pass membrane protein</topology>
    </subcellularLocation>
</comment>
<accession>A4BTM3</accession>
<feature type="transmembrane region" description="Helical" evidence="7">
    <location>
        <begin position="320"/>
        <end position="341"/>
    </location>
</feature>
<evidence type="ECO:0000256" key="6">
    <source>
        <dbReference type="ARBA" id="ARBA00023136"/>
    </source>
</evidence>
<keyword evidence="10" id="KW-1185">Reference proteome</keyword>
<evidence type="ECO:0000313" key="9">
    <source>
        <dbReference type="EMBL" id="EAR20979.1"/>
    </source>
</evidence>
<protein>
    <submittedName>
        <fullName evidence="9">Probable nitrate extrusion protein</fullName>
    </submittedName>
</protein>
<dbReference type="STRING" id="314278.NB231_00300"/>
<feature type="transmembrane region" description="Helical" evidence="7">
    <location>
        <begin position="387"/>
        <end position="405"/>
    </location>
</feature>
<feature type="transmembrane region" description="Helical" evidence="7">
    <location>
        <begin position="232"/>
        <end position="253"/>
    </location>
</feature>